<dbReference type="PANTHER" id="PTHR30136:SF8">
    <property type="entry name" value="TRANSCRIPTIONAL REGULATORY PROTEIN"/>
    <property type="match status" value="1"/>
</dbReference>
<comment type="caution">
    <text evidence="6">The sequence shown here is derived from an EMBL/GenBank/DDBJ whole genome shotgun (WGS) entry which is preliminary data.</text>
</comment>
<dbReference type="OrthoDB" id="6057486at2"/>
<keyword evidence="3" id="KW-0804">Transcription</keyword>
<dbReference type="AlphaFoldDB" id="A0A4V3UYM9"/>
<dbReference type="InterPro" id="IPR050707">
    <property type="entry name" value="HTH_MetabolicPath_Reg"/>
</dbReference>
<keyword evidence="7" id="KW-1185">Reference proteome</keyword>
<evidence type="ECO:0000313" key="6">
    <source>
        <dbReference type="EMBL" id="THD71584.1"/>
    </source>
</evidence>
<keyword evidence="1" id="KW-0805">Transcription regulation</keyword>
<gene>
    <name evidence="6" type="ORF">E7681_17420</name>
</gene>
<evidence type="ECO:0000256" key="1">
    <source>
        <dbReference type="ARBA" id="ARBA00023015"/>
    </source>
</evidence>
<evidence type="ECO:0000313" key="7">
    <source>
        <dbReference type="Proteomes" id="UP000306113"/>
    </source>
</evidence>
<dbReference type="GO" id="GO:0045892">
    <property type="term" value="P:negative regulation of DNA-templated transcription"/>
    <property type="evidence" value="ECO:0007669"/>
    <property type="project" value="TreeGrafter"/>
</dbReference>
<evidence type="ECO:0000256" key="3">
    <source>
        <dbReference type="ARBA" id="ARBA00023163"/>
    </source>
</evidence>
<dbReference type="Gene3D" id="1.10.10.10">
    <property type="entry name" value="Winged helix-like DNA-binding domain superfamily/Winged helix DNA-binding domain"/>
    <property type="match status" value="1"/>
</dbReference>
<dbReference type="Proteomes" id="UP000306113">
    <property type="component" value="Unassembled WGS sequence"/>
</dbReference>
<dbReference type="SUPFAM" id="SSF55781">
    <property type="entry name" value="GAF domain-like"/>
    <property type="match status" value="1"/>
</dbReference>
<dbReference type="PROSITE" id="PS51078">
    <property type="entry name" value="ICLR_ED"/>
    <property type="match status" value="1"/>
</dbReference>
<name>A0A4V3UYM9_9RHOB</name>
<dbReference type="SMART" id="SM00346">
    <property type="entry name" value="HTH_ICLR"/>
    <property type="match status" value="1"/>
</dbReference>
<sequence length="260" mass="26969">MSEDAAGGIKSLDSALSVLAALAARGGPVTLSELARACDMPPSKVHRYLASFIAADLVKQEGRSGRYDLGTGAMQLGLAAIARHDFVNHAADGLAGLAAETGMTVLLSVWGTGGATVVRWERGATPTVTSMGLGTTLPLLNSATGRAFLCWAPPAAIAATRRMELSRAALNPGLLHDVPATEAGLTDLCDRIRAAGFAFVEGRYIPGLVAAAAPIQDWQHEAQAVITIVGTDPASVLPDAPTIRALQDYCREKSVQSLQT</sequence>
<evidence type="ECO:0000259" key="5">
    <source>
        <dbReference type="PROSITE" id="PS51078"/>
    </source>
</evidence>
<feature type="domain" description="IclR-ED" evidence="5">
    <location>
        <begin position="72"/>
        <end position="260"/>
    </location>
</feature>
<dbReference type="EMBL" id="SSMD01000011">
    <property type="protein sequence ID" value="THD71584.1"/>
    <property type="molecule type" value="Genomic_DNA"/>
</dbReference>
<dbReference type="RefSeq" id="WP_136340540.1">
    <property type="nucleotide sequence ID" value="NZ_SSMD01000011.1"/>
</dbReference>
<dbReference type="GO" id="GO:0003677">
    <property type="term" value="F:DNA binding"/>
    <property type="evidence" value="ECO:0007669"/>
    <property type="project" value="UniProtKB-KW"/>
</dbReference>
<organism evidence="6 7">
    <name type="scientific">Thalassobius vesicularis</name>
    <dbReference type="NCBI Taxonomy" id="1294297"/>
    <lineage>
        <taxon>Bacteria</taxon>
        <taxon>Pseudomonadati</taxon>
        <taxon>Pseudomonadota</taxon>
        <taxon>Alphaproteobacteria</taxon>
        <taxon>Rhodobacterales</taxon>
        <taxon>Roseobacteraceae</taxon>
        <taxon>Thalassovita</taxon>
    </lineage>
</organism>
<dbReference type="Gene3D" id="3.30.450.40">
    <property type="match status" value="1"/>
</dbReference>
<dbReference type="InterPro" id="IPR014757">
    <property type="entry name" value="Tscrpt_reg_IclR_C"/>
</dbReference>
<dbReference type="InterPro" id="IPR005471">
    <property type="entry name" value="Tscrpt_reg_IclR_N"/>
</dbReference>
<dbReference type="SUPFAM" id="SSF46785">
    <property type="entry name" value="Winged helix' DNA-binding domain"/>
    <property type="match status" value="1"/>
</dbReference>
<keyword evidence="2" id="KW-0238">DNA-binding</keyword>
<reference evidence="6 7" key="1">
    <citation type="submission" date="2019-04" db="EMBL/GenBank/DDBJ databases">
        <title>Draft genome sequence of Youngimonas vesicularis.</title>
        <authorList>
            <person name="Hameed A."/>
        </authorList>
    </citation>
    <scope>NUCLEOTIDE SEQUENCE [LARGE SCALE GENOMIC DNA]</scope>
    <source>
        <strain evidence="6 7">CC-AMW-E</strain>
    </source>
</reference>
<protein>
    <submittedName>
        <fullName evidence="6">IclR family transcriptional regulator</fullName>
    </submittedName>
</protein>
<feature type="domain" description="HTH iclR-type" evidence="4">
    <location>
        <begin position="9"/>
        <end position="71"/>
    </location>
</feature>
<evidence type="ECO:0000256" key="2">
    <source>
        <dbReference type="ARBA" id="ARBA00023125"/>
    </source>
</evidence>
<dbReference type="InterPro" id="IPR036388">
    <property type="entry name" value="WH-like_DNA-bd_sf"/>
</dbReference>
<dbReference type="InterPro" id="IPR036390">
    <property type="entry name" value="WH_DNA-bd_sf"/>
</dbReference>
<dbReference type="GO" id="GO:0003700">
    <property type="term" value="F:DNA-binding transcription factor activity"/>
    <property type="evidence" value="ECO:0007669"/>
    <property type="project" value="TreeGrafter"/>
</dbReference>
<proteinExistence type="predicted"/>
<dbReference type="PANTHER" id="PTHR30136">
    <property type="entry name" value="HELIX-TURN-HELIX TRANSCRIPTIONAL REGULATOR, ICLR FAMILY"/>
    <property type="match status" value="1"/>
</dbReference>
<dbReference type="Pfam" id="PF01614">
    <property type="entry name" value="IclR_C"/>
    <property type="match status" value="1"/>
</dbReference>
<dbReference type="PROSITE" id="PS51077">
    <property type="entry name" value="HTH_ICLR"/>
    <property type="match status" value="1"/>
</dbReference>
<accession>A0A4V3UYM9</accession>
<dbReference type="Pfam" id="PF09339">
    <property type="entry name" value="HTH_IclR"/>
    <property type="match status" value="1"/>
</dbReference>
<evidence type="ECO:0000259" key="4">
    <source>
        <dbReference type="PROSITE" id="PS51077"/>
    </source>
</evidence>
<dbReference type="InterPro" id="IPR029016">
    <property type="entry name" value="GAF-like_dom_sf"/>
</dbReference>